<evidence type="ECO:0000259" key="5">
    <source>
        <dbReference type="Pfam" id="PF00296"/>
    </source>
</evidence>
<evidence type="ECO:0000313" key="6">
    <source>
        <dbReference type="EMBL" id="TDW22237.1"/>
    </source>
</evidence>
<evidence type="ECO:0000256" key="1">
    <source>
        <dbReference type="ARBA" id="ARBA00022630"/>
    </source>
</evidence>
<comment type="caution">
    <text evidence="6">The sequence shown here is derived from an EMBL/GenBank/DDBJ whole genome shotgun (WGS) entry which is preliminary data.</text>
</comment>
<dbReference type="RefSeq" id="WP_134115911.1">
    <property type="nucleotide sequence ID" value="NZ_SODF01000001.1"/>
</dbReference>
<accession>A0A4R7ZVV9</accession>
<reference evidence="6 7" key="1">
    <citation type="submission" date="2019-03" db="EMBL/GenBank/DDBJ databases">
        <title>Genomic Encyclopedia of Type Strains, Phase III (KMG-III): the genomes of soil and plant-associated and newly described type strains.</title>
        <authorList>
            <person name="Whitman W."/>
        </authorList>
    </citation>
    <scope>NUCLEOTIDE SEQUENCE [LARGE SCALE GENOMIC DNA]</scope>
    <source>
        <strain evidence="6 7">VKM Ac-2570</strain>
    </source>
</reference>
<dbReference type="Pfam" id="PF00296">
    <property type="entry name" value="Bac_luciferase"/>
    <property type="match status" value="1"/>
</dbReference>
<dbReference type="InterPro" id="IPR011251">
    <property type="entry name" value="Luciferase-like_dom"/>
</dbReference>
<protein>
    <submittedName>
        <fullName evidence="6">Putative F420-dependent oxidoreductase</fullName>
    </submittedName>
</protein>
<keyword evidence="1" id="KW-0285">Flavoprotein</keyword>
<evidence type="ECO:0000256" key="3">
    <source>
        <dbReference type="ARBA" id="ARBA00023002"/>
    </source>
</evidence>
<evidence type="ECO:0000313" key="7">
    <source>
        <dbReference type="Proteomes" id="UP000295447"/>
    </source>
</evidence>
<dbReference type="AlphaFoldDB" id="A0A4R7ZVV9"/>
<sequence>MSYPEVGVGLPVVGLRGPDAVVELATTADELGFAAVSVFERLLVPAAPDWVNHAGLPTEAAYDALETLTYVAARTERVRLHTAVLMPLFQQPVVLARRVATIDQLSGGRMDLGIALGWLPEEFVAAGVPARGRVAAFEESVAVLRACWGPDPVEFTGAHYTVPMATLGPKPVAPLTLYGGGVAQPAIERAARIADGLTLAHRDWESTRAAIGWYHEAGGSGPIVLRAGPMKPHPMQQDPVGFTPAMILDDLEHAADEGITRVDWDLNLVGTPIPDQIAALKTLAGRLW</sequence>
<keyword evidence="4" id="KW-0503">Monooxygenase</keyword>
<dbReference type="PANTHER" id="PTHR42847:SF4">
    <property type="entry name" value="ALKANESULFONATE MONOOXYGENASE-RELATED"/>
    <property type="match status" value="1"/>
</dbReference>
<dbReference type="OrthoDB" id="9781803at2"/>
<dbReference type="NCBIfam" id="TIGR03619">
    <property type="entry name" value="F420_Rv2161c"/>
    <property type="match status" value="1"/>
</dbReference>
<dbReference type="InterPro" id="IPR036661">
    <property type="entry name" value="Luciferase-like_sf"/>
</dbReference>
<dbReference type="PANTHER" id="PTHR42847">
    <property type="entry name" value="ALKANESULFONATE MONOOXYGENASE"/>
    <property type="match status" value="1"/>
</dbReference>
<dbReference type="InterPro" id="IPR019921">
    <property type="entry name" value="Lucif-like_OxRdtase_Rv2161c"/>
</dbReference>
<gene>
    <name evidence="6" type="ORF">EV650_1074</name>
</gene>
<dbReference type="InterPro" id="IPR050172">
    <property type="entry name" value="SsuD_RutA_monooxygenase"/>
</dbReference>
<keyword evidence="3" id="KW-0560">Oxidoreductase</keyword>
<name>A0A4R7ZVV9_9ACTN</name>
<evidence type="ECO:0000256" key="2">
    <source>
        <dbReference type="ARBA" id="ARBA00022643"/>
    </source>
</evidence>
<dbReference type="EMBL" id="SODF01000001">
    <property type="protein sequence ID" value="TDW22237.1"/>
    <property type="molecule type" value="Genomic_DNA"/>
</dbReference>
<dbReference type="Gene3D" id="3.20.20.30">
    <property type="entry name" value="Luciferase-like domain"/>
    <property type="match status" value="1"/>
</dbReference>
<proteinExistence type="predicted"/>
<organism evidence="6 7">
    <name type="scientific">Kribbella kalugense</name>
    <dbReference type="NCBI Taxonomy" id="2512221"/>
    <lineage>
        <taxon>Bacteria</taxon>
        <taxon>Bacillati</taxon>
        <taxon>Actinomycetota</taxon>
        <taxon>Actinomycetes</taxon>
        <taxon>Propionibacteriales</taxon>
        <taxon>Kribbellaceae</taxon>
        <taxon>Kribbella</taxon>
    </lineage>
</organism>
<dbReference type="Proteomes" id="UP000295447">
    <property type="component" value="Unassembled WGS sequence"/>
</dbReference>
<keyword evidence="2" id="KW-0288">FMN</keyword>
<feature type="domain" description="Luciferase-like" evidence="5">
    <location>
        <begin position="18"/>
        <end position="216"/>
    </location>
</feature>
<keyword evidence="7" id="KW-1185">Reference proteome</keyword>
<evidence type="ECO:0000256" key="4">
    <source>
        <dbReference type="ARBA" id="ARBA00023033"/>
    </source>
</evidence>
<dbReference type="GO" id="GO:0046306">
    <property type="term" value="P:alkanesulfonate catabolic process"/>
    <property type="evidence" value="ECO:0007669"/>
    <property type="project" value="TreeGrafter"/>
</dbReference>
<dbReference type="SUPFAM" id="SSF51679">
    <property type="entry name" value="Bacterial luciferase-like"/>
    <property type="match status" value="1"/>
</dbReference>
<dbReference type="GO" id="GO:0008726">
    <property type="term" value="F:alkanesulfonate monooxygenase activity"/>
    <property type="evidence" value="ECO:0007669"/>
    <property type="project" value="TreeGrafter"/>
</dbReference>